<keyword evidence="3" id="KW-0597">Phosphoprotein</keyword>
<keyword evidence="7" id="KW-0067">ATP-binding</keyword>
<dbReference type="SMART" id="SM00387">
    <property type="entry name" value="HATPase_c"/>
    <property type="match status" value="1"/>
</dbReference>
<evidence type="ECO:0000256" key="6">
    <source>
        <dbReference type="ARBA" id="ARBA00022777"/>
    </source>
</evidence>
<dbReference type="PROSITE" id="PS50109">
    <property type="entry name" value="HIS_KIN"/>
    <property type="match status" value="1"/>
</dbReference>
<dbReference type="GO" id="GO:0004673">
    <property type="term" value="F:protein histidine kinase activity"/>
    <property type="evidence" value="ECO:0007669"/>
    <property type="project" value="UniProtKB-EC"/>
</dbReference>
<sequence length="222" mass="23458">MTSSSSHTSCAAEDIILRQKEADHRIANSLQFLAAMLRHESRQMTSVETARDALISAASRLAAMARVHRELANNVSDEEVALSEVLAPLCADISEIIRAAIEVKCGAVTVDGHEAGQIGVLLNELAMNAVKHASPDGRSVVVTLEADRLEDGRLRLVVRDNGDGLPAGFRLDDAAGLGLSIVISTVERLDGSIDVLTDGAGAGFRILLPRRADGQAASFPEA</sequence>
<dbReference type="InterPro" id="IPR011495">
    <property type="entry name" value="Sig_transdc_His_kin_sub2_dim/P"/>
</dbReference>
<dbReference type="PANTHER" id="PTHR41523">
    <property type="entry name" value="TWO-COMPONENT SYSTEM SENSOR PROTEIN"/>
    <property type="match status" value="1"/>
</dbReference>
<dbReference type="InterPro" id="IPR003594">
    <property type="entry name" value="HATPase_dom"/>
</dbReference>
<evidence type="ECO:0000259" key="8">
    <source>
        <dbReference type="PROSITE" id="PS50109"/>
    </source>
</evidence>
<name>Q2CGT5_OCEGH</name>
<dbReference type="InterPro" id="IPR036890">
    <property type="entry name" value="HATPase_C_sf"/>
</dbReference>
<dbReference type="Pfam" id="PF07568">
    <property type="entry name" value="HisKA_2"/>
    <property type="match status" value="1"/>
</dbReference>
<dbReference type="OrthoDB" id="9760752at2"/>
<evidence type="ECO:0000256" key="1">
    <source>
        <dbReference type="ARBA" id="ARBA00000085"/>
    </source>
</evidence>
<dbReference type="STRING" id="314256.OG2516_16154"/>
<dbReference type="AlphaFoldDB" id="Q2CGT5"/>
<dbReference type="InterPro" id="IPR004358">
    <property type="entry name" value="Sig_transdc_His_kin-like_C"/>
</dbReference>
<proteinExistence type="predicted"/>
<evidence type="ECO:0000313" key="9">
    <source>
        <dbReference type="EMBL" id="EAR51850.1"/>
    </source>
</evidence>
<dbReference type="GO" id="GO:0005524">
    <property type="term" value="F:ATP binding"/>
    <property type="evidence" value="ECO:0007669"/>
    <property type="project" value="UniProtKB-KW"/>
</dbReference>
<keyword evidence="5" id="KW-0547">Nucleotide-binding</keyword>
<dbReference type="HOGENOM" id="CLU_000445_114_57_5"/>
<dbReference type="Proteomes" id="UP000003635">
    <property type="component" value="Unassembled WGS sequence"/>
</dbReference>
<keyword evidence="10" id="KW-1185">Reference proteome</keyword>
<accession>Q2CGT5</accession>
<dbReference type="EC" id="2.7.13.3" evidence="2"/>
<dbReference type="Pfam" id="PF02518">
    <property type="entry name" value="HATPase_c"/>
    <property type="match status" value="1"/>
</dbReference>
<keyword evidence="6 9" id="KW-0418">Kinase</keyword>
<evidence type="ECO:0000256" key="3">
    <source>
        <dbReference type="ARBA" id="ARBA00022553"/>
    </source>
</evidence>
<evidence type="ECO:0000256" key="5">
    <source>
        <dbReference type="ARBA" id="ARBA00022741"/>
    </source>
</evidence>
<reference evidence="9 10" key="1">
    <citation type="journal article" date="2010" name="J. Bacteriol.">
        <title>Genome sequences of Oceanicola granulosus HTCC2516(T) and Oceanicola batsensis HTCC2597(TDelta).</title>
        <authorList>
            <person name="Thrash J.C."/>
            <person name="Cho J.C."/>
            <person name="Vergin K.L."/>
            <person name="Giovannoni S.J."/>
        </authorList>
    </citation>
    <scope>NUCLEOTIDE SEQUENCE [LARGE SCALE GENOMIC DNA]</scope>
    <source>
        <strain evidence="10">ATCC BAA-861 / DSM 15982 / KCTC 12143 / HTCC2516</strain>
    </source>
</reference>
<evidence type="ECO:0000256" key="4">
    <source>
        <dbReference type="ARBA" id="ARBA00022679"/>
    </source>
</evidence>
<dbReference type="eggNOG" id="COG3920">
    <property type="taxonomic scope" value="Bacteria"/>
</dbReference>
<keyword evidence="4" id="KW-0808">Transferase</keyword>
<evidence type="ECO:0000313" key="10">
    <source>
        <dbReference type="Proteomes" id="UP000003635"/>
    </source>
</evidence>
<dbReference type="InterPro" id="IPR005467">
    <property type="entry name" value="His_kinase_dom"/>
</dbReference>
<dbReference type="PRINTS" id="PR00344">
    <property type="entry name" value="BCTRLSENSOR"/>
</dbReference>
<dbReference type="RefSeq" id="WP_007257177.1">
    <property type="nucleotide sequence ID" value="NZ_CH724111.1"/>
</dbReference>
<dbReference type="PANTHER" id="PTHR41523:SF8">
    <property type="entry name" value="ETHYLENE RESPONSE SENSOR PROTEIN"/>
    <property type="match status" value="1"/>
</dbReference>
<organism evidence="9 10">
    <name type="scientific">Oceanicola granulosus (strain ATCC BAA-861 / DSM 15982 / KCTC 12143 / HTCC2516)</name>
    <dbReference type="NCBI Taxonomy" id="314256"/>
    <lineage>
        <taxon>Bacteria</taxon>
        <taxon>Pseudomonadati</taxon>
        <taxon>Pseudomonadota</taxon>
        <taxon>Alphaproteobacteria</taxon>
        <taxon>Rhodobacterales</taxon>
        <taxon>Roseobacteraceae</taxon>
        <taxon>Oceanicola</taxon>
    </lineage>
</organism>
<comment type="caution">
    <text evidence="9">The sequence shown here is derived from an EMBL/GenBank/DDBJ whole genome shotgun (WGS) entry which is preliminary data.</text>
</comment>
<gene>
    <name evidence="9" type="ORF">OG2516_16154</name>
</gene>
<dbReference type="Gene3D" id="3.30.565.10">
    <property type="entry name" value="Histidine kinase-like ATPase, C-terminal domain"/>
    <property type="match status" value="1"/>
</dbReference>
<comment type="catalytic activity">
    <reaction evidence="1">
        <text>ATP + protein L-histidine = ADP + protein N-phospho-L-histidine.</text>
        <dbReference type="EC" id="2.7.13.3"/>
    </reaction>
</comment>
<protein>
    <recommendedName>
        <fullName evidence="2">histidine kinase</fullName>
        <ecNumber evidence="2">2.7.13.3</ecNumber>
    </recommendedName>
</protein>
<dbReference type="EMBL" id="AAOT01000008">
    <property type="protein sequence ID" value="EAR51850.1"/>
    <property type="molecule type" value="Genomic_DNA"/>
</dbReference>
<dbReference type="SUPFAM" id="SSF55874">
    <property type="entry name" value="ATPase domain of HSP90 chaperone/DNA topoisomerase II/histidine kinase"/>
    <property type="match status" value="1"/>
</dbReference>
<evidence type="ECO:0000256" key="2">
    <source>
        <dbReference type="ARBA" id="ARBA00012438"/>
    </source>
</evidence>
<feature type="domain" description="Histidine kinase" evidence="8">
    <location>
        <begin position="121"/>
        <end position="212"/>
    </location>
</feature>
<evidence type="ECO:0000256" key="7">
    <source>
        <dbReference type="ARBA" id="ARBA00022840"/>
    </source>
</evidence>